<dbReference type="RefSeq" id="XP_022662863.1">
    <property type="nucleotide sequence ID" value="XM_022807128.1"/>
</dbReference>
<evidence type="ECO:0000259" key="5">
    <source>
        <dbReference type="PROSITE" id="PS50222"/>
    </source>
</evidence>
<keyword evidence="7" id="KW-1185">Reference proteome</keyword>
<dbReference type="InterPro" id="IPR011992">
    <property type="entry name" value="EF-hand-dom_pair"/>
</dbReference>
<dbReference type="PROSITE" id="PS50222">
    <property type="entry name" value="EF_HAND_2"/>
    <property type="match status" value="2"/>
</dbReference>
<dbReference type="EnsemblMetazoa" id="XM_022807128">
    <property type="protein sequence ID" value="XP_022662863"/>
    <property type="gene ID" value="LOC111251007"/>
</dbReference>
<dbReference type="InterPro" id="IPR028846">
    <property type="entry name" value="Recoverin"/>
</dbReference>
<evidence type="ECO:0000256" key="2">
    <source>
        <dbReference type="ARBA" id="ARBA00022723"/>
    </source>
</evidence>
<dbReference type="PANTHER" id="PTHR23055">
    <property type="entry name" value="CALCIUM BINDING PROTEINS"/>
    <property type="match status" value="1"/>
</dbReference>
<dbReference type="InterPro" id="IPR002048">
    <property type="entry name" value="EF_hand_dom"/>
</dbReference>
<dbReference type="CDD" id="cd00051">
    <property type="entry name" value="EFh"/>
    <property type="match status" value="1"/>
</dbReference>
<organism evidence="6 7">
    <name type="scientific">Varroa destructor</name>
    <name type="common">Honeybee mite</name>
    <dbReference type="NCBI Taxonomy" id="109461"/>
    <lineage>
        <taxon>Eukaryota</taxon>
        <taxon>Metazoa</taxon>
        <taxon>Ecdysozoa</taxon>
        <taxon>Arthropoda</taxon>
        <taxon>Chelicerata</taxon>
        <taxon>Arachnida</taxon>
        <taxon>Acari</taxon>
        <taxon>Parasitiformes</taxon>
        <taxon>Mesostigmata</taxon>
        <taxon>Gamasina</taxon>
        <taxon>Dermanyssoidea</taxon>
        <taxon>Varroidae</taxon>
        <taxon>Varroa</taxon>
    </lineage>
</organism>
<feature type="domain" description="EF-hand" evidence="5">
    <location>
        <begin position="130"/>
        <end position="165"/>
    </location>
</feature>
<keyword evidence="3" id="KW-0677">Repeat</keyword>
<dbReference type="Proteomes" id="UP000594260">
    <property type="component" value="Unplaced"/>
</dbReference>
<proteinExistence type="inferred from homology"/>
<dbReference type="GO" id="GO:0005509">
    <property type="term" value="F:calcium ion binding"/>
    <property type="evidence" value="ECO:0007669"/>
    <property type="project" value="InterPro"/>
</dbReference>
<dbReference type="PRINTS" id="PR00450">
    <property type="entry name" value="RECOVERIN"/>
</dbReference>
<protein>
    <recommendedName>
        <fullName evidence="5">EF-hand domain-containing protein</fullName>
    </recommendedName>
</protein>
<dbReference type="FunFam" id="1.10.238.10:FF:000009">
    <property type="entry name" value="Visinin-like protein 1"/>
    <property type="match status" value="1"/>
</dbReference>
<evidence type="ECO:0000256" key="1">
    <source>
        <dbReference type="ARBA" id="ARBA00006049"/>
    </source>
</evidence>
<accession>A0A7M7K7M2</accession>
<dbReference type="SUPFAM" id="SSF47473">
    <property type="entry name" value="EF-hand"/>
    <property type="match status" value="1"/>
</dbReference>
<dbReference type="SMART" id="SM00054">
    <property type="entry name" value="EFh"/>
    <property type="match status" value="2"/>
</dbReference>
<evidence type="ECO:0000313" key="7">
    <source>
        <dbReference type="Proteomes" id="UP000594260"/>
    </source>
</evidence>
<dbReference type="PROSITE" id="PS00018">
    <property type="entry name" value="EF_HAND_1"/>
    <property type="match status" value="2"/>
</dbReference>
<name>A0A7M7K7M2_VARDE</name>
<dbReference type="InterPro" id="IPR018247">
    <property type="entry name" value="EF_Hand_1_Ca_BS"/>
</dbReference>
<reference evidence="6" key="1">
    <citation type="submission" date="2021-01" db="UniProtKB">
        <authorList>
            <consortium name="EnsemblMetazoa"/>
        </authorList>
    </citation>
    <scope>IDENTIFICATION</scope>
</reference>
<comment type="similarity">
    <text evidence="1">Belongs to the recoverin family.</text>
</comment>
<evidence type="ECO:0000313" key="6">
    <source>
        <dbReference type="EnsemblMetazoa" id="XP_022662863"/>
    </source>
</evidence>
<feature type="domain" description="EF-hand" evidence="5">
    <location>
        <begin position="178"/>
        <end position="213"/>
    </location>
</feature>
<dbReference type="AlphaFoldDB" id="A0A7M7K7M2"/>
<evidence type="ECO:0000256" key="3">
    <source>
        <dbReference type="ARBA" id="ARBA00022737"/>
    </source>
</evidence>
<keyword evidence="2" id="KW-0479">Metal-binding</keyword>
<evidence type="ECO:0000256" key="4">
    <source>
        <dbReference type="ARBA" id="ARBA00022837"/>
    </source>
</evidence>
<dbReference type="GeneID" id="111251007"/>
<dbReference type="PANTHER" id="PTHR23055:SF185">
    <property type="entry name" value="NEUROCALCIN HOMOLOG-LIKE PROTEIN"/>
    <property type="match status" value="1"/>
</dbReference>
<sequence length="239" mass="27693">MALVSMFMGFTGFFKAGKSNALLRGRYSKAEVEEETFGPRYKPERLDELCKNTKFDRDEIRLIYQGFKQECPTGLVDEDAFKLIFAQFFPQGDASQYAHYVFNTMKQYGHNGCLTFEQFLQVLSSLSRGSVTEKVQWIFGLYDLNGDGFISRAEMLRVVSAIYDMLGHWTQPQVNEHTAREHVDKIFNLIDADHDGLVSFDEFLEWCQRLLLIVPACNHTNEQSFQLFIKRLHAHRAHP</sequence>
<dbReference type="Gene3D" id="1.10.238.10">
    <property type="entry name" value="EF-hand"/>
    <property type="match status" value="1"/>
</dbReference>
<keyword evidence="4" id="KW-0106">Calcium</keyword>
<dbReference type="Pfam" id="PF13499">
    <property type="entry name" value="EF-hand_7"/>
    <property type="match status" value="1"/>
</dbReference>
<dbReference type="OMA" id="VFNTVKH"/>